<dbReference type="SUPFAM" id="SSF48619">
    <property type="entry name" value="Phospholipase A2, PLA2"/>
    <property type="match status" value="1"/>
</dbReference>
<name>A0A4W6D2Z3_LATCA</name>
<dbReference type="STRING" id="8187.ENSLCAP00010019205"/>
<feature type="region of interest" description="Disordered" evidence="1">
    <location>
        <begin position="97"/>
        <end position="172"/>
    </location>
</feature>
<dbReference type="Pfam" id="PF06951">
    <property type="entry name" value="PLA2G12"/>
    <property type="match status" value="1"/>
</dbReference>
<dbReference type="GO" id="GO:0070328">
    <property type="term" value="P:triglyceride homeostasis"/>
    <property type="evidence" value="ECO:0007669"/>
    <property type="project" value="TreeGrafter"/>
</dbReference>
<dbReference type="GeneID" id="108872430"/>
<feature type="compositionally biased region" description="Low complexity" evidence="1">
    <location>
        <begin position="128"/>
        <end position="141"/>
    </location>
</feature>
<dbReference type="InterPro" id="IPR036444">
    <property type="entry name" value="PLipase_A2_dom_sf"/>
</dbReference>
<dbReference type="Ensembl" id="ENSLCAT00010019614.1">
    <property type="protein sequence ID" value="ENSLCAP00010019205.1"/>
    <property type="gene ID" value="ENSLCAG00010009077.1"/>
</dbReference>
<dbReference type="GO" id="GO:0016042">
    <property type="term" value="P:lipid catabolic process"/>
    <property type="evidence" value="ECO:0007669"/>
    <property type="project" value="InterPro"/>
</dbReference>
<dbReference type="GO" id="GO:0006644">
    <property type="term" value="P:phospholipid metabolic process"/>
    <property type="evidence" value="ECO:0007669"/>
    <property type="project" value="InterPro"/>
</dbReference>
<evidence type="ECO:0000313" key="6">
    <source>
        <dbReference type="RefSeq" id="XP_018542378.1"/>
    </source>
</evidence>
<dbReference type="GO" id="GO:0042632">
    <property type="term" value="P:cholesterol homeostasis"/>
    <property type="evidence" value="ECO:0007669"/>
    <property type="project" value="TreeGrafter"/>
</dbReference>
<dbReference type="KEGG" id="lcf:108890074"/>
<dbReference type="PANTHER" id="PTHR12824">
    <property type="entry name" value="GROUP XII SECRETORY PHOSPHOLIPASE A2 FAMILY MEMBER"/>
    <property type="match status" value="1"/>
</dbReference>
<dbReference type="InParanoid" id="A0A4W6D2Z3"/>
<evidence type="ECO:0000313" key="5">
    <source>
        <dbReference type="RefSeq" id="XP_018515610.1"/>
    </source>
</evidence>
<reference evidence="3" key="3">
    <citation type="submission" date="2025-05" db="UniProtKB">
        <authorList>
            <consortium name="Ensembl"/>
        </authorList>
    </citation>
    <scope>IDENTIFICATION</scope>
</reference>
<feature type="compositionally biased region" description="Basic and acidic residues" evidence="1">
    <location>
        <begin position="113"/>
        <end position="123"/>
    </location>
</feature>
<dbReference type="GO" id="GO:0005509">
    <property type="term" value="F:calcium ion binding"/>
    <property type="evidence" value="ECO:0007669"/>
    <property type="project" value="InterPro"/>
</dbReference>
<dbReference type="Proteomes" id="UP000694890">
    <property type="component" value="Linkage group LG16_LG22"/>
</dbReference>
<dbReference type="InterPro" id="IPR010711">
    <property type="entry name" value="PLA2G12"/>
</dbReference>
<reference evidence="4" key="1">
    <citation type="submission" date="2015-09" db="EMBL/GenBank/DDBJ databases">
        <authorList>
            <person name="Sai Rama Sridatta P."/>
        </authorList>
    </citation>
    <scope>NUCLEOTIDE SEQUENCE [LARGE SCALE GENOMIC DNA]</scope>
</reference>
<dbReference type="RefSeq" id="XP_018515610.1">
    <property type="nucleotide sequence ID" value="XM_018660094.2"/>
</dbReference>
<dbReference type="GO" id="GO:0050482">
    <property type="term" value="P:arachidonate secretion"/>
    <property type="evidence" value="ECO:0007669"/>
    <property type="project" value="InterPro"/>
</dbReference>
<dbReference type="KEGG" id="lcf:108872430"/>
<accession>A0A4W6D2Z3</accession>
<feature type="chain" id="PRO_5044612895" evidence="2">
    <location>
        <begin position="19"/>
        <end position="332"/>
    </location>
</feature>
<dbReference type="CTD" id="84647"/>
<dbReference type="OrthoDB" id="3935740at2759"/>
<dbReference type="AlphaFoldDB" id="A0A4W6D2Z3"/>
<dbReference type="GO" id="GO:0004623">
    <property type="term" value="F:phospholipase A2 activity"/>
    <property type="evidence" value="ECO:0007669"/>
    <property type="project" value="InterPro"/>
</dbReference>
<keyword evidence="2" id="KW-0732">Signal</keyword>
<protein>
    <submittedName>
        <fullName evidence="5 6">Group XIIB secretory phospholipase A2-like protein isoform X1</fullName>
    </submittedName>
    <submittedName>
        <fullName evidence="3">Phospholipase A2, group XIIB</fullName>
    </submittedName>
</protein>
<dbReference type="GO" id="GO:0005576">
    <property type="term" value="C:extracellular region"/>
    <property type="evidence" value="ECO:0007669"/>
    <property type="project" value="InterPro"/>
</dbReference>
<dbReference type="RefSeq" id="XP_018542378.1">
    <property type="nucleotide sequence ID" value="XM_018686862.2"/>
</dbReference>
<dbReference type="Gene3D" id="1.20.90.10">
    <property type="entry name" value="Phospholipase A2 domain"/>
    <property type="match status" value="1"/>
</dbReference>
<dbReference type="GeneTree" id="ENSGT00390000008798"/>
<keyword evidence="4" id="KW-1185">Reference proteome</keyword>
<dbReference type="Proteomes" id="UP000314980">
    <property type="component" value="Unassembled WGS sequence"/>
</dbReference>
<proteinExistence type="predicted"/>
<organism evidence="3 4">
    <name type="scientific">Lates calcarifer</name>
    <name type="common">Barramundi</name>
    <name type="synonym">Holocentrus calcarifer</name>
    <dbReference type="NCBI Taxonomy" id="8187"/>
    <lineage>
        <taxon>Eukaryota</taxon>
        <taxon>Metazoa</taxon>
        <taxon>Chordata</taxon>
        <taxon>Craniata</taxon>
        <taxon>Vertebrata</taxon>
        <taxon>Euteleostomi</taxon>
        <taxon>Actinopterygii</taxon>
        <taxon>Neopterygii</taxon>
        <taxon>Teleostei</taxon>
        <taxon>Neoteleostei</taxon>
        <taxon>Acanthomorphata</taxon>
        <taxon>Carangaria</taxon>
        <taxon>Carangaria incertae sedis</taxon>
        <taxon>Centropomidae</taxon>
        <taxon>Lates</taxon>
    </lineage>
</organism>
<gene>
    <name evidence="3" type="primary">PLA2G12B</name>
    <name evidence="6" type="synonym">LOC108890074</name>
    <name evidence="5" type="synonym">pla2g12b</name>
</gene>
<dbReference type="GeneID" id="108890074"/>
<evidence type="ECO:0000313" key="3">
    <source>
        <dbReference type="Ensembl" id="ENSLCAP00010019205.1"/>
    </source>
</evidence>
<sequence length="332" mass="35730">MLLRTVVLLLLCVSMGMCATLGHYQAEAKEEEEVLAVKLAAVTDDITAAASVDSAKEGVAATDAQVGDSPATEAPVANNLFGDKLLAKILAMDNPAADKPEADVPVADGATAEEPRTDDDRPVGDPPAMEAQAEEAVTQEQPSSDEEGNEIRPVKTNQTLDRPLANEDDNSWSLNSIRNSFQTVHGYFDSLVELVGGHNGVCQYRCRYGEAPQPRHGYKLPEPNGCSSSLVGFQVNTALDLGIPAMTECCNQLDVCYDTCGSSKYDCDSKFRMCLHGICTDLKKSLGFVSEVQACESMADALFNTVWTLGCRPYMNSQRAACVCKGEERDEL</sequence>
<reference evidence="5 6" key="2">
    <citation type="submission" date="2025-04" db="UniProtKB">
        <authorList>
            <consortium name="RefSeq"/>
        </authorList>
    </citation>
    <scope>IDENTIFICATION</scope>
    <source>
        <tissue evidence="5 6">Brain</tissue>
    </source>
</reference>
<evidence type="ECO:0000256" key="1">
    <source>
        <dbReference type="SAM" id="MobiDB-lite"/>
    </source>
</evidence>
<feature type="signal peptide" evidence="2">
    <location>
        <begin position="1"/>
        <end position="18"/>
    </location>
</feature>
<dbReference type="PANTHER" id="PTHR12824:SF2">
    <property type="entry name" value="GROUP XIIB SECRETORY PHOSPHOLIPASE A2-LIKE PROTEIN"/>
    <property type="match status" value="1"/>
</dbReference>
<evidence type="ECO:0000313" key="4">
    <source>
        <dbReference type="Proteomes" id="UP000314980"/>
    </source>
</evidence>
<evidence type="ECO:0000256" key="2">
    <source>
        <dbReference type="SAM" id="SignalP"/>
    </source>
</evidence>